<dbReference type="Proteomes" id="UP001596147">
    <property type="component" value="Unassembled WGS sequence"/>
</dbReference>
<proteinExistence type="predicted"/>
<dbReference type="Pfam" id="PF06338">
    <property type="entry name" value="ComK"/>
    <property type="match status" value="1"/>
</dbReference>
<evidence type="ECO:0000313" key="2">
    <source>
        <dbReference type="Proteomes" id="UP001596147"/>
    </source>
</evidence>
<keyword evidence="2" id="KW-1185">Reference proteome</keyword>
<evidence type="ECO:0000313" key="1">
    <source>
        <dbReference type="EMBL" id="MFC5464704.1"/>
    </source>
</evidence>
<accession>A0ABW0LFP1</accession>
<dbReference type="EMBL" id="JBHSMC010000011">
    <property type="protein sequence ID" value="MFC5464704.1"/>
    <property type="molecule type" value="Genomic_DNA"/>
</dbReference>
<protein>
    <submittedName>
        <fullName evidence="1">Competence protein ComK</fullName>
    </submittedName>
</protein>
<comment type="caution">
    <text evidence="1">The sequence shown here is derived from an EMBL/GenBank/DDBJ whole genome shotgun (WGS) entry which is preliminary data.</text>
</comment>
<dbReference type="InterPro" id="IPR010461">
    <property type="entry name" value="ComK"/>
</dbReference>
<dbReference type="RefSeq" id="WP_186324757.1">
    <property type="nucleotide sequence ID" value="NZ_JBHSMC010000011.1"/>
</dbReference>
<reference evidence="2" key="1">
    <citation type="journal article" date="2019" name="Int. J. Syst. Evol. Microbiol.">
        <title>The Global Catalogue of Microorganisms (GCM) 10K type strain sequencing project: providing services to taxonomists for standard genome sequencing and annotation.</title>
        <authorList>
            <consortium name="The Broad Institute Genomics Platform"/>
            <consortium name="The Broad Institute Genome Sequencing Center for Infectious Disease"/>
            <person name="Wu L."/>
            <person name="Ma J."/>
        </authorList>
    </citation>
    <scope>NUCLEOTIDE SEQUENCE [LARGE SCALE GENOMIC DNA]</scope>
    <source>
        <strain evidence="2">CGMCC 1.12237</strain>
    </source>
</reference>
<name>A0ABW0LFP1_9BACI</name>
<gene>
    <name evidence="1" type="ORF">ACFPM4_08050</name>
</gene>
<organism evidence="1 2">
    <name type="scientific">Lederbergia graminis</name>
    <dbReference type="NCBI Taxonomy" id="735518"/>
    <lineage>
        <taxon>Bacteria</taxon>
        <taxon>Bacillati</taxon>
        <taxon>Bacillota</taxon>
        <taxon>Bacilli</taxon>
        <taxon>Bacillales</taxon>
        <taxon>Bacillaceae</taxon>
        <taxon>Lederbergia</taxon>
    </lineage>
</organism>
<sequence>MKVRKKYLVEEYEINPSTYMLIPYIRENELWTRVVEDDCYVLTPESPIKIINRCCSYNGTDFNGRRNGTKALINVTHKPPILLDPHTSIYIFPTKSPFHQDCIWIVADQVEHYWKQDKSTTLVEFQNKETMEVPVSNYVFKSQISRAAELRVKYERNKQRMVSYLSNPKTRLLYLEASEYNETYDTNN</sequence>